<comment type="caution">
    <text evidence="2">The sequence shown here is derived from an EMBL/GenBank/DDBJ whole genome shotgun (WGS) entry which is preliminary data.</text>
</comment>
<proteinExistence type="predicted"/>
<sequence length="276" mass="32257">MGRICDKEDVDNRNPTNGDWDEGELDKNMNQHRAAILNSLDDPFVDAPSPPPPRNKTGKSVTESATEAKAHKDTGIDNRKERNSSPEETFTRLTIIEEKLADLRNSSRRMTRAQSRKLARLSDEYSRLCAEFHHIPQDLSPLGSSELLKSHSDYSNNTNSRSSTSSGPIGPAIRLRTQQDFEEYHEYQKIKFVRLKTEDYQMWEKYWLKVDRRGRGERLLIALGSKKRRLKKYWDWLAQRSGEMDRELNNPWGYTRVPSRSPSDNFTGFYERWRCR</sequence>
<reference evidence="2" key="2">
    <citation type="submission" date="2023-06" db="EMBL/GenBank/DDBJ databases">
        <authorList>
            <consortium name="Lawrence Berkeley National Laboratory"/>
            <person name="Mondo S.J."/>
            <person name="Hensen N."/>
            <person name="Bonometti L."/>
            <person name="Westerberg I."/>
            <person name="Brannstrom I.O."/>
            <person name="Guillou S."/>
            <person name="Cros-Aarteil S."/>
            <person name="Calhoun S."/>
            <person name="Haridas S."/>
            <person name="Kuo A."/>
            <person name="Pangilinan J."/>
            <person name="Riley R."/>
            <person name="Labutti K."/>
            <person name="Andreopoulos B."/>
            <person name="Lipzen A."/>
            <person name="Chen C."/>
            <person name="Yanf M."/>
            <person name="Daum C."/>
            <person name="Ng V."/>
            <person name="Clum A."/>
            <person name="Steindorff A."/>
            <person name="Ohm R."/>
            <person name="Martin F."/>
            <person name="Silar P."/>
            <person name="Natvig D."/>
            <person name="Lalanne C."/>
            <person name="Gautier V."/>
            <person name="Ament-Velasquez S.L."/>
            <person name="Kruys A."/>
            <person name="Hutchinson M.I."/>
            <person name="Powell A.J."/>
            <person name="Barry K."/>
            <person name="Miller A.N."/>
            <person name="Grigoriev I.V."/>
            <person name="Debuchy R."/>
            <person name="Gladieux P."/>
            <person name="Thoren M.H."/>
            <person name="Johannesson H."/>
        </authorList>
    </citation>
    <scope>NUCLEOTIDE SEQUENCE</scope>
    <source>
        <strain evidence="2">CBS 626.80</strain>
    </source>
</reference>
<keyword evidence="3" id="KW-1185">Reference proteome</keyword>
<name>A0AAN6NRN3_9PEZI</name>
<dbReference type="AlphaFoldDB" id="A0AAN6NRN3"/>
<protein>
    <submittedName>
        <fullName evidence="2">Uncharacterized protein</fullName>
    </submittedName>
</protein>
<feature type="compositionally biased region" description="Low complexity" evidence="1">
    <location>
        <begin position="155"/>
        <end position="166"/>
    </location>
</feature>
<dbReference type="Proteomes" id="UP001303222">
    <property type="component" value="Unassembled WGS sequence"/>
</dbReference>
<evidence type="ECO:0000313" key="3">
    <source>
        <dbReference type="Proteomes" id="UP001303222"/>
    </source>
</evidence>
<evidence type="ECO:0000313" key="2">
    <source>
        <dbReference type="EMBL" id="KAK3949768.1"/>
    </source>
</evidence>
<organism evidence="2 3">
    <name type="scientific">Pseudoneurospora amorphoporcata</name>
    <dbReference type="NCBI Taxonomy" id="241081"/>
    <lineage>
        <taxon>Eukaryota</taxon>
        <taxon>Fungi</taxon>
        <taxon>Dikarya</taxon>
        <taxon>Ascomycota</taxon>
        <taxon>Pezizomycotina</taxon>
        <taxon>Sordariomycetes</taxon>
        <taxon>Sordariomycetidae</taxon>
        <taxon>Sordariales</taxon>
        <taxon>Sordariaceae</taxon>
        <taxon>Pseudoneurospora</taxon>
    </lineage>
</organism>
<feature type="compositionally biased region" description="Basic and acidic residues" evidence="1">
    <location>
        <begin position="1"/>
        <end position="12"/>
    </location>
</feature>
<gene>
    <name evidence="2" type="ORF">QBC32DRAFT_377870</name>
</gene>
<evidence type="ECO:0000256" key="1">
    <source>
        <dbReference type="SAM" id="MobiDB-lite"/>
    </source>
</evidence>
<reference evidence="2" key="1">
    <citation type="journal article" date="2023" name="Mol. Phylogenet. Evol.">
        <title>Genome-scale phylogeny and comparative genomics of the fungal order Sordariales.</title>
        <authorList>
            <person name="Hensen N."/>
            <person name="Bonometti L."/>
            <person name="Westerberg I."/>
            <person name="Brannstrom I.O."/>
            <person name="Guillou S."/>
            <person name="Cros-Aarteil S."/>
            <person name="Calhoun S."/>
            <person name="Haridas S."/>
            <person name="Kuo A."/>
            <person name="Mondo S."/>
            <person name="Pangilinan J."/>
            <person name="Riley R."/>
            <person name="LaButti K."/>
            <person name="Andreopoulos B."/>
            <person name="Lipzen A."/>
            <person name="Chen C."/>
            <person name="Yan M."/>
            <person name="Daum C."/>
            <person name="Ng V."/>
            <person name="Clum A."/>
            <person name="Steindorff A."/>
            <person name="Ohm R.A."/>
            <person name="Martin F."/>
            <person name="Silar P."/>
            <person name="Natvig D.O."/>
            <person name="Lalanne C."/>
            <person name="Gautier V."/>
            <person name="Ament-Velasquez S.L."/>
            <person name="Kruys A."/>
            <person name="Hutchinson M.I."/>
            <person name="Powell A.J."/>
            <person name="Barry K."/>
            <person name="Miller A.N."/>
            <person name="Grigoriev I.V."/>
            <person name="Debuchy R."/>
            <person name="Gladieux P."/>
            <person name="Hiltunen Thoren M."/>
            <person name="Johannesson H."/>
        </authorList>
    </citation>
    <scope>NUCLEOTIDE SEQUENCE</scope>
    <source>
        <strain evidence="2">CBS 626.80</strain>
    </source>
</reference>
<feature type="region of interest" description="Disordered" evidence="1">
    <location>
        <begin position="143"/>
        <end position="171"/>
    </location>
</feature>
<feature type="compositionally biased region" description="Basic and acidic residues" evidence="1">
    <location>
        <begin position="66"/>
        <end position="85"/>
    </location>
</feature>
<accession>A0AAN6NRN3</accession>
<feature type="region of interest" description="Disordered" evidence="1">
    <location>
        <begin position="1"/>
        <end position="88"/>
    </location>
</feature>
<dbReference type="EMBL" id="MU859201">
    <property type="protein sequence ID" value="KAK3949768.1"/>
    <property type="molecule type" value="Genomic_DNA"/>
</dbReference>